<evidence type="ECO:0000313" key="7">
    <source>
        <dbReference type="Proteomes" id="UP000027265"/>
    </source>
</evidence>
<dbReference type="HOGENOM" id="CLU_058480_0_0_1"/>
<evidence type="ECO:0000256" key="4">
    <source>
        <dbReference type="PROSITE-ProRule" id="PRU00134"/>
    </source>
</evidence>
<dbReference type="AlphaFoldDB" id="A0A067Q078"/>
<dbReference type="InParanoid" id="A0A067Q078"/>
<dbReference type="Pfam" id="PF01753">
    <property type="entry name" value="zf-MYND"/>
    <property type="match status" value="1"/>
</dbReference>
<accession>A0A067Q078</accession>
<dbReference type="PANTHER" id="PTHR41878">
    <property type="entry name" value="LEXA REPRESSOR-RELATED"/>
    <property type="match status" value="1"/>
</dbReference>
<dbReference type="SUPFAM" id="SSF144232">
    <property type="entry name" value="HIT/MYND zinc finger-like"/>
    <property type="match status" value="1"/>
</dbReference>
<dbReference type="Pfam" id="PF07929">
    <property type="entry name" value="PRiA4_ORF3"/>
    <property type="match status" value="1"/>
</dbReference>
<dbReference type="SUPFAM" id="SSF159941">
    <property type="entry name" value="MM3350-like"/>
    <property type="match status" value="1"/>
</dbReference>
<dbReference type="PROSITE" id="PS50865">
    <property type="entry name" value="ZF_MYND_2"/>
    <property type="match status" value="1"/>
</dbReference>
<dbReference type="PANTHER" id="PTHR41878:SF1">
    <property type="entry name" value="TNPR PROTEIN"/>
    <property type="match status" value="1"/>
</dbReference>
<protein>
    <recommendedName>
        <fullName evidence="5">MYND-type domain-containing protein</fullName>
    </recommendedName>
</protein>
<evidence type="ECO:0000256" key="3">
    <source>
        <dbReference type="ARBA" id="ARBA00022833"/>
    </source>
</evidence>
<keyword evidence="7" id="KW-1185">Reference proteome</keyword>
<proteinExistence type="predicted"/>
<dbReference type="OrthoDB" id="432970at2759"/>
<dbReference type="GO" id="GO:0008270">
    <property type="term" value="F:zinc ion binding"/>
    <property type="evidence" value="ECO:0007669"/>
    <property type="project" value="UniProtKB-KW"/>
</dbReference>
<dbReference type="Gene3D" id="3.10.290.30">
    <property type="entry name" value="MM3350-like"/>
    <property type="match status" value="1"/>
</dbReference>
<name>A0A067Q078_9AGAM</name>
<keyword evidence="3" id="KW-0862">Zinc</keyword>
<evidence type="ECO:0000259" key="5">
    <source>
        <dbReference type="PROSITE" id="PS50865"/>
    </source>
</evidence>
<sequence>MDLEMLSMMMGRSGLNAPPNGGRRPKFVKLIPGDVGGGLPESIFEDPRTFKGKPNALGQVHAWGLYPYDNEYNFPQADGMANMMRQMNFQFKYGRDLPSPEHQFVDVLIDRKAKQLSTVDLKGLDKRDVILRITMPWMNDAEGKPRVWRRFRVSAGIKLGVLQDKVIAPVMGWVRNFHCYTFTDFRDGSLFGPQNSRSIDSMHIAQSGYKYMPDDKYMLAHLFEKEGDKIGYLYDFGDMWIHTIEVETILPLEESDGHIEIIDGHGMCPAENMNGNNQYADFLKGLEAASGREKLEEKRKILQSPNYSDYKVPASAFDHTKFDLKLATTRLNAALASSKSVPSGAKVYNMPFHPDAAQMSQARDQPSLRKGQSVEQKFDESGGYWQETTSNARDRRGESVCAACGKPAGKELKACSGCKKVLYCSQAHQLEHWKKAHKKQCSRQYLKPASGVSK</sequence>
<dbReference type="InterPro" id="IPR002893">
    <property type="entry name" value="Znf_MYND"/>
</dbReference>
<evidence type="ECO:0000256" key="1">
    <source>
        <dbReference type="ARBA" id="ARBA00022723"/>
    </source>
</evidence>
<evidence type="ECO:0000256" key="2">
    <source>
        <dbReference type="ARBA" id="ARBA00022771"/>
    </source>
</evidence>
<keyword evidence="2 4" id="KW-0863">Zinc-finger</keyword>
<dbReference type="Proteomes" id="UP000027265">
    <property type="component" value="Unassembled WGS sequence"/>
</dbReference>
<dbReference type="EMBL" id="KL197714">
    <property type="protein sequence ID" value="KDQ60453.1"/>
    <property type="molecule type" value="Genomic_DNA"/>
</dbReference>
<dbReference type="InterPro" id="IPR024047">
    <property type="entry name" value="MM3350-like_sf"/>
</dbReference>
<dbReference type="PROSITE" id="PS01360">
    <property type="entry name" value="ZF_MYND_1"/>
    <property type="match status" value="1"/>
</dbReference>
<dbReference type="Gene3D" id="6.10.140.2220">
    <property type="match status" value="1"/>
</dbReference>
<keyword evidence="1" id="KW-0479">Metal-binding</keyword>
<organism evidence="6 7">
    <name type="scientific">Jaapia argillacea MUCL 33604</name>
    <dbReference type="NCBI Taxonomy" id="933084"/>
    <lineage>
        <taxon>Eukaryota</taxon>
        <taxon>Fungi</taxon>
        <taxon>Dikarya</taxon>
        <taxon>Basidiomycota</taxon>
        <taxon>Agaricomycotina</taxon>
        <taxon>Agaricomycetes</taxon>
        <taxon>Agaricomycetidae</taxon>
        <taxon>Jaapiales</taxon>
        <taxon>Jaapiaceae</taxon>
        <taxon>Jaapia</taxon>
    </lineage>
</organism>
<dbReference type="InterPro" id="IPR012912">
    <property type="entry name" value="Plasmid_pRiA4b_Orf3-like"/>
</dbReference>
<reference evidence="7" key="1">
    <citation type="journal article" date="2014" name="Proc. Natl. Acad. Sci. U.S.A.">
        <title>Extensive sampling of basidiomycete genomes demonstrates inadequacy of the white-rot/brown-rot paradigm for wood decay fungi.</title>
        <authorList>
            <person name="Riley R."/>
            <person name="Salamov A.A."/>
            <person name="Brown D.W."/>
            <person name="Nagy L.G."/>
            <person name="Floudas D."/>
            <person name="Held B.W."/>
            <person name="Levasseur A."/>
            <person name="Lombard V."/>
            <person name="Morin E."/>
            <person name="Otillar R."/>
            <person name="Lindquist E.A."/>
            <person name="Sun H."/>
            <person name="LaButti K.M."/>
            <person name="Schmutz J."/>
            <person name="Jabbour D."/>
            <person name="Luo H."/>
            <person name="Baker S.E."/>
            <person name="Pisabarro A.G."/>
            <person name="Walton J.D."/>
            <person name="Blanchette R.A."/>
            <person name="Henrissat B."/>
            <person name="Martin F."/>
            <person name="Cullen D."/>
            <person name="Hibbett D.S."/>
            <person name="Grigoriev I.V."/>
        </authorList>
    </citation>
    <scope>NUCLEOTIDE SEQUENCE [LARGE SCALE GENOMIC DNA]</scope>
    <source>
        <strain evidence="7">MUCL 33604</strain>
    </source>
</reference>
<gene>
    <name evidence="6" type="ORF">JAAARDRAFT_67997</name>
</gene>
<feature type="domain" description="MYND-type" evidence="5">
    <location>
        <begin position="401"/>
        <end position="441"/>
    </location>
</feature>
<evidence type="ECO:0000313" key="6">
    <source>
        <dbReference type="EMBL" id="KDQ60453.1"/>
    </source>
</evidence>